<gene>
    <name evidence="1" type="ORF">GCM10007420_00680</name>
</gene>
<accession>A0ABQ1XC20</accession>
<evidence type="ECO:0000313" key="1">
    <source>
        <dbReference type="EMBL" id="GGG89532.1"/>
    </source>
</evidence>
<evidence type="ECO:0000313" key="2">
    <source>
        <dbReference type="Proteomes" id="UP000648722"/>
    </source>
</evidence>
<keyword evidence="2" id="KW-1185">Reference proteome</keyword>
<dbReference type="Proteomes" id="UP000648722">
    <property type="component" value="Unassembled WGS sequence"/>
</dbReference>
<dbReference type="RefSeq" id="WP_188450566.1">
    <property type="nucleotide sequence ID" value="NZ_BMFS01000001.1"/>
</dbReference>
<dbReference type="InterPro" id="IPR007362">
    <property type="entry name" value="DUF429"/>
</dbReference>
<name>A0ABQ1XC20_9PROT</name>
<protein>
    <recommendedName>
        <fullName evidence="3">DUF429 domain-containing protein</fullName>
    </recommendedName>
</protein>
<dbReference type="Pfam" id="PF04250">
    <property type="entry name" value="DUF429"/>
    <property type="match status" value="1"/>
</dbReference>
<proteinExistence type="predicted"/>
<organism evidence="1 2">
    <name type="scientific">Glycocaulis albus</name>
    <dbReference type="NCBI Taxonomy" id="1382801"/>
    <lineage>
        <taxon>Bacteria</taxon>
        <taxon>Pseudomonadati</taxon>
        <taxon>Pseudomonadota</taxon>
        <taxon>Alphaproteobacteria</taxon>
        <taxon>Maricaulales</taxon>
        <taxon>Maricaulaceae</taxon>
        <taxon>Glycocaulis</taxon>
    </lineage>
</organism>
<reference evidence="2" key="1">
    <citation type="journal article" date="2019" name="Int. J. Syst. Evol. Microbiol.">
        <title>The Global Catalogue of Microorganisms (GCM) 10K type strain sequencing project: providing services to taxonomists for standard genome sequencing and annotation.</title>
        <authorList>
            <consortium name="The Broad Institute Genomics Platform"/>
            <consortium name="The Broad Institute Genome Sequencing Center for Infectious Disease"/>
            <person name="Wu L."/>
            <person name="Ma J."/>
        </authorList>
    </citation>
    <scope>NUCLEOTIDE SEQUENCE [LARGE SCALE GENOMIC DNA]</scope>
    <source>
        <strain evidence="2">CGMCC 1.12766</strain>
    </source>
</reference>
<evidence type="ECO:0008006" key="3">
    <source>
        <dbReference type="Google" id="ProtNLM"/>
    </source>
</evidence>
<comment type="caution">
    <text evidence="1">The sequence shown here is derived from an EMBL/GenBank/DDBJ whole genome shotgun (WGS) entry which is preliminary data.</text>
</comment>
<sequence>MTAPQWVLGLDGCKSGWVGLLLDIGHRTEPRLRLFPALSDALNAPEKPAIIAIDIPIGFEDTPSGPARACERLVRKLLKSRASSVFSSPLRAALTATTHAEAIALNRAAGGPGLSAQSFALFKKLREVDAALTPDMSARVFETHPEAGFALLSGSPMAHNKKTAEGRAERLALLARYAIPASIVDPHPYPKTRCAPDDVLDAAMCALTARRIAHGEAMSLPPDPPVDARGLPMRIVL</sequence>
<dbReference type="EMBL" id="BMFS01000001">
    <property type="protein sequence ID" value="GGG89532.1"/>
    <property type="molecule type" value="Genomic_DNA"/>
</dbReference>